<dbReference type="EMBL" id="QXDC01000002">
    <property type="protein sequence ID" value="RIA45588.1"/>
    <property type="molecule type" value="Genomic_DNA"/>
</dbReference>
<dbReference type="GO" id="GO:0005525">
    <property type="term" value="F:GTP binding"/>
    <property type="evidence" value="ECO:0007669"/>
    <property type="project" value="UniProtKB-UniRule"/>
</dbReference>
<dbReference type="GO" id="GO:0005737">
    <property type="term" value="C:cytoplasm"/>
    <property type="evidence" value="ECO:0007669"/>
    <property type="project" value="UniProtKB-SubCell"/>
</dbReference>
<keyword evidence="3 8" id="KW-0479">Metal-binding</keyword>
<dbReference type="RefSeq" id="WP_119034117.1">
    <property type="nucleotide sequence ID" value="NZ_QXDC01000002.1"/>
</dbReference>
<evidence type="ECO:0000259" key="9">
    <source>
        <dbReference type="Pfam" id="PF12804"/>
    </source>
</evidence>
<evidence type="ECO:0000256" key="3">
    <source>
        <dbReference type="ARBA" id="ARBA00022723"/>
    </source>
</evidence>
<dbReference type="HAMAP" id="MF_00316">
    <property type="entry name" value="MobA"/>
    <property type="match status" value="1"/>
</dbReference>
<evidence type="ECO:0000256" key="4">
    <source>
        <dbReference type="ARBA" id="ARBA00022741"/>
    </source>
</evidence>
<dbReference type="GO" id="GO:0006777">
    <property type="term" value="P:Mo-molybdopterin cofactor biosynthetic process"/>
    <property type="evidence" value="ECO:0007669"/>
    <property type="project" value="UniProtKB-KW"/>
</dbReference>
<dbReference type="Pfam" id="PF12804">
    <property type="entry name" value="NTP_transf_3"/>
    <property type="match status" value="1"/>
</dbReference>
<protein>
    <recommendedName>
        <fullName evidence="8">Molybdenum cofactor guanylyltransferase</fullName>
        <shortName evidence="8">MoCo guanylyltransferase</shortName>
        <ecNumber evidence="8">2.7.7.77</ecNumber>
    </recommendedName>
    <alternativeName>
        <fullName evidence="8">GTP:molybdopterin guanylyltransferase</fullName>
    </alternativeName>
    <alternativeName>
        <fullName evidence="8">Mo-MPT guanylyltransferase</fullName>
    </alternativeName>
    <alternativeName>
        <fullName evidence="8">Molybdopterin guanylyltransferase</fullName>
    </alternativeName>
    <alternativeName>
        <fullName evidence="8">Molybdopterin-guanine dinucleotide synthase</fullName>
        <shortName evidence="8">MGD synthase</shortName>
    </alternativeName>
</protein>
<sequence length="178" mass="18071">MADTILGAIIAGGAARRFGGDKALADLDGKPLIDHAAETLRGAADALVVCGRELAGWTCLADHPRPGLGPLGGIAAALDHARSNGFTSVLTIGCDMPRVPAGLLATLAATLPGYCADAPILGHWPAGEADALRRHIGDTTGRNPRLSIRRWAETIGATPIAAPAPLVNINTPADLAAL</sequence>
<evidence type="ECO:0000313" key="10">
    <source>
        <dbReference type="EMBL" id="RIA45588.1"/>
    </source>
</evidence>
<comment type="function">
    <text evidence="8">Transfers a GMP moiety from GTP to Mo-molybdopterin (Mo-MPT) cofactor (Moco or molybdenum cofactor) to form Mo-molybdopterin guanine dinucleotide (Mo-MGD) cofactor.</text>
</comment>
<reference evidence="10 11" key="1">
    <citation type="submission" date="2018-08" db="EMBL/GenBank/DDBJ databases">
        <title>Genomic Encyclopedia of Type Strains, Phase IV (KMG-IV): sequencing the most valuable type-strain genomes for metagenomic binning, comparative biology and taxonomic classification.</title>
        <authorList>
            <person name="Goeker M."/>
        </authorList>
    </citation>
    <scope>NUCLEOTIDE SEQUENCE [LARGE SCALE GENOMIC DNA]</scope>
    <source>
        <strain evidence="10 11">DSM 25527</strain>
    </source>
</reference>
<evidence type="ECO:0000256" key="5">
    <source>
        <dbReference type="ARBA" id="ARBA00022842"/>
    </source>
</evidence>
<comment type="caution">
    <text evidence="8">Lacks conserved residue(s) required for the propagation of feature annotation.</text>
</comment>
<comment type="domain">
    <text evidence="8">The N-terminal domain determines nucleotide recognition and specific binding, while the C-terminal domain determines the specific binding to the target protein.</text>
</comment>
<keyword evidence="10" id="KW-0548">Nucleotidyltransferase</keyword>
<evidence type="ECO:0000256" key="1">
    <source>
        <dbReference type="ARBA" id="ARBA00022490"/>
    </source>
</evidence>
<dbReference type="AlphaFoldDB" id="A0A397P9J8"/>
<dbReference type="InterPro" id="IPR025877">
    <property type="entry name" value="MobA-like_NTP_Trfase"/>
</dbReference>
<feature type="binding site" evidence="8">
    <location>
        <position position="95"/>
    </location>
    <ligand>
        <name>GTP</name>
        <dbReference type="ChEBI" id="CHEBI:37565"/>
    </ligand>
</feature>
<feature type="binding site" evidence="8">
    <location>
        <position position="62"/>
    </location>
    <ligand>
        <name>GTP</name>
        <dbReference type="ChEBI" id="CHEBI:37565"/>
    </ligand>
</feature>
<dbReference type="PANTHER" id="PTHR19136:SF81">
    <property type="entry name" value="MOLYBDENUM COFACTOR GUANYLYLTRANSFERASE"/>
    <property type="match status" value="1"/>
</dbReference>
<evidence type="ECO:0000256" key="8">
    <source>
        <dbReference type="HAMAP-Rule" id="MF_00316"/>
    </source>
</evidence>
<comment type="cofactor">
    <cofactor evidence="8">
        <name>Mg(2+)</name>
        <dbReference type="ChEBI" id="CHEBI:18420"/>
    </cofactor>
</comment>
<dbReference type="GO" id="GO:0061603">
    <property type="term" value="F:molybdenum cofactor guanylyltransferase activity"/>
    <property type="evidence" value="ECO:0007669"/>
    <property type="project" value="UniProtKB-EC"/>
</dbReference>
<evidence type="ECO:0000256" key="6">
    <source>
        <dbReference type="ARBA" id="ARBA00023134"/>
    </source>
</evidence>
<evidence type="ECO:0000256" key="7">
    <source>
        <dbReference type="ARBA" id="ARBA00023150"/>
    </source>
</evidence>
<evidence type="ECO:0000256" key="2">
    <source>
        <dbReference type="ARBA" id="ARBA00022679"/>
    </source>
</evidence>
<comment type="caution">
    <text evidence="10">The sequence shown here is derived from an EMBL/GenBank/DDBJ whole genome shotgun (WGS) entry which is preliminary data.</text>
</comment>
<organism evidence="10 11">
    <name type="scientific">Hephaestia caeni</name>
    <dbReference type="NCBI Taxonomy" id="645617"/>
    <lineage>
        <taxon>Bacteria</taxon>
        <taxon>Pseudomonadati</taxon>
        <taxon>Pseudomonadota</taxon>
        <taxon>Alphaproteobacteria</taxon>
        <taxon>Sphingomonadales</taxon>
        <taxon>Sphingomonadaceae</taxon>
        <taxon>Hephaestia</taxon>
    </lineage>
</organism>
<keyword evidence="7 8" id="KW-0501">Molybdenum cofactor biosynthesis</keyword>
<keyword evidence="4 8" id="KW-0547">Nucleotide-binding</keyword>
<keyword evidence="2 8" id="KW-0808">Transferase</keyword>
<feature type="domain" description="MobA-like NTP transferase" evidence="9">
    <location>
        <begin position="7"/>
        <end position="112"/>
    </location>
</feature>
<dbReference type="Gene3D" id="3.90.550.10">
    <property type="entry name" value="Spore Coat Polysaccharide Biosynthesis Protein SpsA, Chain A"/>
    <property type="match status" value="1"/>
</dbReference>
<dbReference type="GO" id="GO:0046872">
    <property type="term" value="F:metal ion binding"/>
    <property type="evidence" value="ECO:0007669"/>
    <property type="project" value="UniProtKB-KW"/>
</dbReference>
<dbReference type="InterPro" id="IPR013482">
    <property type="entry name" value="Molybde_CF_guanTrfase"/>
</dbReference>
<keyword evidence="5 8" id="KW-0460">Magnesium</keyword>
<comment type="similarity">
    <text evidence="8">Belongs to the MobA family.</text>
</comment>
<dbReference type="SUPFAM" id="SSF53448">
    <property type="entry name" value="Nucleotide-diphospho-sugar transferases"/>
    <property type="match status" value="1"/>
</dbReference>
<keyword evidence="6 8" id="KW-0342">GTP-binding</keyword>
<accession>A0A397P9J8</accession>
<evidence type="ECO:0000313" key="11">
    <source>
        <dbReference type="Proteomes" id="UP000266568"/>
    </source>
</evidence>
<feature type="binding site" evidence="8">
    <location>
        <begin position="10"/>
        <end position="12"/>
    </location>
    <ligand>
        <name>GTP</name>
        <dbReference type="ChEBI" id="CHEBI:37565"/>
    </ligand>
</feature>
<dbReference type="InterPro" id="IPR029044">
    <property type="entry name" value="Nucleotide-diphossugar_trans"/>
</dbReference>
<proteinExistence type="inferred from homology"/>
<dbReference type="CDD" id="cd02503">
    <property type="entry name" value="MobA"/>
    <property type="match status" value="1"/>
</dbReference>
<name>A0A397P9J8_9SPHN</name>
<comment type="subcellular location">
    <subcellularLocation>
        <location evidence="8">Cytoplasm</location>
    </subcellularLocation>
</comment>
<gene>
    <name evidence="8" type="primary">mobA</name>
    <name evidence="10" type="ORF">DFR49_0108</name>
</gene>
<comment type="catalytic activity">
    <reaction evidence="8">
        <text>Mo-molybdopterin + GTP + H(+) = Mo-molybdopterin guanine dinucleotide + diphosphate</text>
        <dbReference type="Rhea" id="RHEA:34243"/>
        <dbReference type="ChEBI" id="CHEBI:15378"/>
        <dbReference type="ChEBI" id="CHEBI:33019"/>
        <dbReference type="ChEBI" id="CHEBI:37565"/>
        <dbReference type="ChEBI" id="CHEBI:71302"/>
        <dbReference type="ChEBI" id="CHEBI:71310"/>
        <dbReference type="EC" id="2.7.7.77"/>
    </reaction>
</comment>
<feature type="binding site" evidence="8">
    <location>
        <position position="95"/>
    </location>
    <ligand>
        <name>Mg(2+)</name>
        <dbReference type="ChEBI" id="CHEBI:18420"/>
    </ligand>
</feature>
<comment type="subunit">
    <text evidence="8">Monomer.</text>
</comment>
<feature type="binding site" evidence="8">
    <location>
        <position position="22"/>
    </location>
    <ligand>
        <name>GTP</name>
        <dbReference type="ChEBI" id="CHEBI:37565"/>
    </ligand>
</feature>
<dbReference type="EC" id="2.7.7.77" evidence="8"/>
<keyword evidence="11" id="KW-1185">Reference proteome</keyword>
<dbReference type="Proteomes" id="UP000266568">
    <property type="component" value="Unassembled WGS sequence"/>
</dbReference>
<dbReference type="PANTHER" id="PTHR19136">
    <property type="entry name" value="MOLYBDENUM COFACTOR GUANYLYLTRANSFERASE"/>
    <property type="match status" value="1"/>
</dbReference>
<keyword evidence="1 8" id="KW-0963">Cytoplasm</keyword>
<dbReference type="OrthoDB" id="9788394at2"/>